<dbReference type="GO" id="GO:0006457">
    <property type="term" value="P:protein folding"/>
    <property type="evidence" value="ECO:0007669"/>
    <property type="project" value="InterPro"/>
</dbReference>
<dbReference type="Pfam" id="PF01556">
    <property type="entry name" value="DnaJ_C"/>
    <property type="match status" value="1"/>
</dbReference>
<dbReference type="InterPro" id="IPR018253">
    <property type="entry name" value="DnaJ_domain_CS"/>
</dbReference>
<dbReference type="InterPro" id="IPR001623">
    <property type="entry name" value="DnaJ_domain"/>
</dbReference>
<dbReference type="CDD" id="cd06257">
    <property type="entry name" value="DnaJ"/>
    <property type="match status" value="1"/>
</dbReference>
<dbReference type="CDD" id="cd10747">
    <property type="entry name" value="DnaJ_C"/>
    <property type="match status" value="1"/>
</dbReference>
<reference evidence="3 4" key="1">
    <citation type="submission" date="2016-03" db="EMBL/GenBank/DDBJ databases">
        <title>Choanephora cucurbitarum.</title>
        <authorList>
            <person name="Min B."/>
            <person name="Park H."/>
            <person name="Park J.-H."/>
            <person name="Shin H.-D."/>
            <person name="Choi I.-G."/>
        </authorList>
    </citation>
    <scope>NUCLEOTIDE SEQUENCE [LARGE SCALE GENOMIC DNA]</scope>
    <source>
        <strain evidence="3 4">KUS-F28377</strain>
    </source>
</reference>
<evidence type="ECO:0000313" key="4">
    <source>
        <dbReference type="Proteomes" id="UP000093000"/>
    </source>
</evidence>
<dbReference type="AlphaFoldDB" id="A0A1C7NFM5"/>
<dbReference type="STRING" id="101091.A0A1C7NFM5"/>
<sequence length="308" mass="35064">MSKKDYYEMLGVTKDATENDIKKAYRKLALKYHPDRNKDPNAKQRFQQISEAFEVLSNPQKRRDYDTERPWSANQHDFPFFAEDLFAKFFSSTSPGYSSASDEDDSFLNDHFYRGPHSFYQTPPSPPLTSKKPQSVKRPLQVSLDDLYKGTTKRLKVTRTLNNQTTDKILTVDVKPGSKSGSKIRFPGEGDTLPSGTQQDIEFEIQEKPHPVYTRQGDNLCITMKITLLEALTGFRKTILKLDGTTTVVASDGSRIFQTGDEDILIGEGMPKEDQSGEKGDLVIRYQVEFPQKLNSKQRQYLQKALVA</sequence>
<dbReference type="InterPro" id="IPR008971">
    <property type="entry name" value="HSP40/DnaJ_pept-bd"/>
</dbReference>
<keyword evidence="4" id="KW-1185">Reference proteome</keyword>
<dbReference type="PROSITE" id="PS50076">
    <property type="entry name" value="DNAJ_2"/>
    <property type="match status" value="1"/>
</dbReference>
<dbReference type="InterPro" id="IPR051339">
    <property type="entry name" value="DnaJ_subfamily_B"/>
</dbReference>
<evidence type="ECO:0000256" key="1">
    <source>
        <dbReference type="ARBA" id="ARBA00023186"/>
    </source>
</evidence>
<feature type="domain" description="J" evidence="2">
    <location>
        <begin position="5"/>
        <end position="69"/>
    </location>
</feature>
<dbReference type="Proteomes" id="UP000093000">
    <property type="component" value="Unassembled WGS sequence"/>
</dbReference>
<dbReference type="FunFam" id="2.60.260.20:FF:000013">
    <property type="entry name" value="DnaJ subfamily B member 11"/>
    <property type="match status" value="1"/>
</dbReference>
<dbReference type="PROSITE" id="PS00636">
    <property type="entry name" value="DNAJ_1"/>
    <property type="match status" value="1"/>
</dbReference>
<dbReference type="InterPro" id="IPR002939">
    <property type="entry name" value="DnaJ_C"/>
</dbReference>
<dbReference type="PANTHER" id="PTHR24078:SF553">
    <property type="entry name" value="DNAJ HOMOLOG SUBFAMILY B MEMBER 5"/>
    <property type="match status" value="1"/>
</dbReference>
<dbReference type="EMBL" id="LUGH01000193">
    <property type="protein sequence ID" value="OBZ87848.1"/>
    <property type="molecule type" value="Genomic_DNA"/>
</dbReference>
<keyword evidence="1" id="KW-0143">Chaperone</keyword>
<accession>A0A1C7NFM5</accession>
<dbReference type="GO" id="GO:0051087">
    <property type="term" value="F:protein-folding chaperone binding"/>
    <property type="evidence" value="ECO:0007669"/>
    <property type="project" value="TreeGrafter"/>
</dbReference>
<dbReference type="SUPFAM" id="SSF49493">
    <property type="entry name" value="HSP40/DnaJ peptide-binding domain"/>
    <property type="match status" value="2"/>
</dbReference>
<dbReference type="SMART" id="SM00271">
    <property type="entry name" value="DnaJ"/>
    <property type="match status" value="1"/>
</dbReference>
<dbReference type="Pfam" id="PF00226">
    <property type="entry name" value="DnaJ"/>
    <property type="match status" value="1"/>
</dbReference>
<gene>
    <name evidence="3" type="primary">DNAJB4</name>
    <name evidence="3" type="ORF">A0J61_04102</name>
</gene>
<dbReference type="FunFam" id="2.60.260.20:FF:000002">
    <property type="entry name" value="Dnaj homolog subfamily b member"/>
    <property type="match status" value="1"/>
</dbReference>
<dbReference type="InParanoid" id="A0A1C7NFM5"/>
<dbReference type="PRINTS" id="PR00625">
    <property type="entry name" value="JDOMAIN"/>
</dbReference>
<evidence type="ECO:0000313" key="3">
    <source>
        <dbReference type="EMBL" id="OBZ87848.1"/>
    </source>
</evidence>
<name>A0A1C7NFM5_9FUNG</name>
<comment type="caution">
    <text evidence="3">The sequence shown here is derived from an EMBL/GenBank/DDBJ whole genome shotgun (WGS) entry which is preliminary data.</text>
</comment>
<dbReference type="Gene3D" id="2.60.260.20">
    <property type="entry name" value="Urease metallochaperone UreE, N-terminal domain"/>
    <property type="match status" value="2"/>
</dbReference>
<dbReference type="GO" id="GO:0051082">
    <property type="term" value="F:unfolded protein binding"/>
    <property type="evidence" value="ECO:0007669"/>
    <property type="project" value="InterPro"/>
</dbReference>
<dbReference type="OrthoDB" id="10250354at2759"/>
<dbReference type="Gene3D" id="1.10.287.110">
    <property type="entry name" value="DnaJ domain"/>
    <property type="match status" value="1"/>
</dbReference>
<proteinExistence type="predicted"/>
<dbReference type="InterPro" id="IPR036869">
    <property type="entry name" value="J_dom_sf"/>
</dbReference>
<dbReference type="SUPFAM" id="SSF46565">
    <property type="entry name" value="Chaperone J-domain"/>
    <property type="match status" value="1"/>
</dbReference>
<dbReference type="GO" id="GO:0005829">
    <property type="term" value="C:cytosol"/>
    <property type="evidence" value="ECO:0007669"/>
    <property type="project" value="TreeGrafter"/>
</dbReference>
<protein>
    <submittedName>
        <fullName evidence="3">DnaJ subfamily B member 4</fullName>
    </submittedName>
</protein>
<organism evidence="3 4">
    <name type="scientific">Choanephora cucurbitarum</name>
    <dbReference type="NCBI Taxonomy" id="101091"/>
    <lineage>
        <taxon>Eukaryota</taxon>
        <taxon>Fungi</taxon>
        <taxon>Fungi incertae sedis</taxon>
        <taxon>Mucoromycota</taxon>
        <taxon>Mucoromycotina</taxon>
        <taxon>Mucoromycetes</taxon>
        <taxon>Mucorales</taxon>
        <taxon>Mucorineae</taxon>
        <taxon>Choanephoraceae</taxon>
        <taxon>Choanephoroideae</taxon>
        <taxon>Choanephora</taxon>
    </lineage>
</organism>
<dbReference type="PANTHER" id="PTHR24078">
    <property type="entry name" value="DNAJ HOMOLOG SUBFAMILY C MEMBER"/>
    <property type="match status" value="1"/>
</dbReference>
<evidence type="ECO:0000259" key="2">
    <source>
        <dbReference type="PROSITE" id="PS50076"/>
    </source>
</evidence>